<dbReference type="EMBL" id="AP019307">
    <property type="protein sequence ID" value="BBH18594.1"/>
    <property type="molecule type" value="Genomic_DNA"/>
</dbReference>
<dbReference type="AlphaFoldDB" id="A0A3G9J5I6"/>
<sequence length="347" mass="36286">MVGSAAAVAEAATDGPSSLGTPGLYAYTASSPQYTTMQFYTTVTNDPGDGANVFWSHQFSTADNSGYIGFQATSGNGTGRPVLFSVWGATDCRTGEAALGAYCTSGTETTDFKSARIYYPWKAGVKYRLTVAQAPAQGAGWWTAYLYDPTTNVNHRIGYLKFGGATGGTVSPEVSWVEYFNWNDPNAICGNQINSSAVFSPITGSVNGKTVAAVPYTSTTHSSTCTYADQSSISGSSANLVVTSQTGAYAPPTATSLTASTQSVSNGSTVTFAYATPAGTASSSNWIGVYKQGTSPGNGYSTDWQTASGERGSKTFTFNYGPGTYQVYYLYNDGYQVLSGPITVTVQ</sequence>
<name>A0A3G9J5I6_9ACTN</name>
<keyword evidence="2" id="KW-1185">Reference proteome</keyword>
<protein>
    <recommendedName>
        <fullName evidence="3">DUF3472 domain-containing protein</fullName>
    </recommendedName>
</protein>
<accession>A0A3G9J5I6</accession>
<evidence type="ECO:0000313" key="2">
    <source>
        <dbReference type="Proteomes" id="UP000271573"/>
    </source>
</evidence>
<proteinExistence type="predicted"/>
<reference evidence="1 2" key="1">
    <citation type="submission" date="2018-11" db="EMBL/GenBank/DDBJ databases">
        <title>Complete genome sequence of Nocardioides baekrokdamisoli strain KCTC 39748.</title>
        <authorList>
            <person name="Kang S.W."/>
            <person name="Lee K.C."/>
            <person name="Kim K.K."/>
            <person name="Kim J.S."/>
            <person name="Kim D.S."/>
            <person name="Ko S.H."/>
            <person name="Yang S.H."/>
            <person name="Shin Y.K."/>
            <person name="Lee J.S."/>
        </authorList>
    </citation>
    <scope>NUCLEOTIDE SEQUENCE [LARGE SCALE GENOMIC DNA]</scope>
    <source>
        <strain evidence="1 2">KCTC 39748</strain>
    </source>
</reference>
<organism evidence="1 2">
    <name type="scientific">Nocardioides baekrokdamisoli</name>
    <dbReference type="NCBI Taxonomy" id="1804624"/>
    <lineage>
        <taxon>Bacteria</taxon>
        <taxon>Bacillati</taxon>
        <taxon>Actinomycetota</taxon>
        <taxon>Actinomycetes</taxon>
        <taxon>Propionibacteriales</taxon>
        <taxon>Nocardioidaceae</taxon>
        <taxon>Nocardioides</taxon>
    </lineage>
</organism>
<gene>
    <name evidence="1" type="ORF">Back2_28810</name>
</gene>
<dbReference type="KEGG" id="nbe:Back2_28810"/>
<dbReference type="Proteomes" id="UP000271573">
    <property type="component" value="Chromosome"/>
</dbReference>
<evidence type="ECO:0008006" key="3">
    <source>
        <dbReference type="Google" id="ProtNLM"/>
    </source>
</evidence>
<evidence type="ECO:0000313" key="1">
    <source>
        <dbReference type="EMBL" id="BBH18594.1"/>
    </source>
</evidence>